<keyword evidence="1" id="KW-1133">Transmembrane helix</keyword>
<comment type="caution">
    <text evidence="2">The sequence shown here is derived from an EMBL/GenBank/DDBJ whole genome shotgun (WGS) entry which is preliminary data.</text>
</comment>
<keyword evidence="1" id="KW-0472">Membrane</keyword>
<evidence type="ECO:0000313" key="2">
    <source>
        <dbReference type="EMBL" id="CAG7727109.1"/>
    </source>
</evidence>
<gene>
    <name evidence="2" type="ORF">AFUS01_LOCUS15968</name>
</gene>
<dbReference type="EMBL" id="CAJVCH010144000">
    <property type="protein sequence ID" value="CAG7727109.1"/>
    <property type="molecule type" value="Genomic_DNA"/>
</dbReference>
<evidence type="ECO:0000256" key="1">
    <source>
        <dbReference type="SAM" id="Phobius"/>
    </source>
</evidence>
<reference evidence="2" key="1">
    <citation type="submission" date="2021-06" db="EMBL/GenBank/DDBJ databases">
        <authorList>
            <person name="Hodson N. C."/>
            <person name="Mongue J. A."/>
            <person name="Jaron S. K."/>
        </authorList>
    </citation>
    <scope>NUCLEOTIDE SEQUENCE</scope>
</reference>
<accession>A0A8J2JXD2</accession>
<evidence type="ECO:0000313" key="3">
    <source>
        <dbReference type="Proteomes" id="UP000708208"/>
    </source>
</evidence>
<protein>
    <submittedName>
        <fullName evidence="2">Uncharacterized protein</fullName>
    </submittedName>
</protein>
<sequence>MPLFGKLADIYMYKGFTLGMTLRCSPYIVNPTSMELSVTKSSGRLFMWILNWTILLGYLLALLHRLQSYMTEPAEDKIKRMPLIVGGTALCSFTIFLHLSTFMYLRELPVLLEQFKNFFREYQEDFVLSEGNKKRRLLK</sequence>
<feature type="transmembrane region" description="Helical" evidence="1">
    <location>
        <begin position="45"/>
        <end position="63"/>
    </location>
</feature>
<feature type="transmembrane region" description="Helical" evidence="1">
    <location>
        <begin position="83"/>
        <end position="105"/>
    </location>
</feature>
<dbReference type="AlphaFoldDB" id="A0A8J2JXD2"/>
<proteinExistence type="predicted"/>
<organism evidence="2 3">
    <name type="scientific">Allacma fusca</name>
    <dbReference type="NCBI Taxonomy" id="39272"/>
    <lineage>
        <taxon>Eukaryota</taxon>
        <taxon>Metazoa</taxon>
        <taxon>Ecdysozoa</taxon>
        <taxon>Arthropoda</taxon>
        <taxon>Hexapoda</taxon>
        <taxon>Collembola</taxon>
        <taxon>Symphypleona</taxon>
        <taxon>Sminthuridae</taxon>
        <taxon>Allacma</taxon>
    </lineage>
</organism>
<feature type="non-terminal residue" evidence="2">
    <location>
        <position position="1"/>
    </location>
</feature>
<keyword evidence="1" id="KW-0812">Transmembrane</keyword>
<keyword evidence="3" id="KW-1185">Reference proteome</keyword>
<dbReference type="Proteomes" id="UP000708208">
    <property type="component" value="Unassembled WGS sequence"/>
</dbReference>
<name>A0A8J2JXD2_9HEXA</name>